<dbReference type="STRING" id="1406858.GCA_000710895_02115"/>
<dbReference type="RefSeq" id="WP_147286968.1">
    <property type="nucleotide sequence ID" value="NZ_UGRY01000002.1"/>
</dbReference>
<sequence length="68" mass="7340">MGYRYVVHRRVVVNLLSGTAITGVITKTRGPLYVLRDAAVLRENGEAVPADGEIVVDKANVDYIQAVG</sequence>
<dbReference type="OrthoDB" id="4559396at2"/>
<protein>
    <submittedName>
        <fullName evidence="1">Uncharacterized protein</fullName>
    </submittedName>
</protein>
<dbReference type="EMBL" id="UGRY01000002">
    <property type="protein sequence ID" value="SUA72667.1"/>
    <property type="molecule type" value="Genomic_DNA"/>
</dbReference>
<evidence type="ECO:0000313" key="2">
    <source>
        <dbReference type="Proteomes" id="UP000255467"/>
    </source>
</evidence>
<proteinExistence type="predicted"/>
<dbReference type="Proteomes" id="UP000255467">
    <property type="component" value="Unassembled WGS sequence"/>
</dbReference>
<gene>
    <name evidence="1" type="ORF">NCTC1934_00095</name>
</gene>
<keyword evidence="2" id="KW-1185">Reference proteome</keyword>
<dbReference type="AlphaFoldDB" id="A0A378Y8G3"/>
<reference evidence="1 2" key="1">
    <citation type="submission" date="2018-06" db="EMBL/GenBank/DDBJ databases">
        <authorList>
            <consortium name="Pathogen Informatics"/>
            <person name="Doyle S."/>
        </authorList>
    </citation>
    <scope>NUCLEOTIDE SEQUENCE [LARGE SCALE GENOMIC DNA]</scope>
    <source>
        <strain evidence="1 2">NCTC1934</strain>
    </source>
</reference>
<accession>A0A378Y8G3</accession>
<organism evidence="1 2">
    <name type="scientific">Nocardia otitidiscaviarum</name>
    <dbReference type="NCBI Taxonomy" id="1823"/>
    <lineage>
        <taxon>Bacteria</taxon>
        <taxon>Bacillati</taxon>
        <taxon>Actinomycetota</taxon>
        <taxon>Actinomycetes</taxon>
        <taxon>Mycobacteriales</taxon>
        <taxon>Nocardiaceae</taxon>
        <taxon>Nocardia</taxon>
    </lineage>
</organism>
<evidence type="ECO:0000313" key="1">
    <source>
        <dbReference type="EMBL" id="SUA72667.1"/>
    </source>
</evidence>
<name>A0A378Y8G3_9NOCA</name>